<dbReference type="InterPro" id="IPR016181">
    <property type="entry name" value="Acyl_CoA_acyltransferase"/>
</dbReference>
<protein>
    <recommendedName>
        <fullName evidence="3">N-acetyltransferase domain-containing protein</fullName>
    </recommendedName>
</protein>
<dbReference type="SUPFAM" id="SSF55729">
    <property type="entry name" value="Acyl-CoA N-acyltransferases (Nat)"/>
    <property type="match status" value="1"/>
</dbReference>
<evidence type="ECO:0000313" key="1">
    <source>
        <dbReference type="EMBL" id="RVX67163.1"/>
    </source>
</evidence>
<dbReference type="AlphaFoldDB" id="A0A438MWA6"/>
<comment type="caution">
    <text evidence="1">The sequence shown here is derived from an EMBL/GenBank/DDBJ whole genome shotgun (WGS) entry which is preliminary data.</text>
</comment>
<reference evidence="1 2" key="1">
    <citation type="submission" date="2017-03" db="EMBL/GenBank/DDBJ databases">
        <title>Genomes of endolithic fungi from Antarctica.</title>
        <authorList>
            <person name="Coleine C."/>
            <person name="Masonjones S."/>
            <person name="Stajich J.E."/>
        </authorList>
    </citation>
    <scope>NUCLEOTIDE SEQUENCE [LARGE SCALE GENOMIC DNA]</scope>
    <source>
        <strain evidence="1 2">CCFEE 6314</strain>
    </source>
</reference>
<organism evidence="1 2">
    <name type="scientific">Exophiala mesophila</name>
    <name type="common">Black yeast-like fungus</name>
    <dbReference type="NCBI Taxonomy" id="212818"/>
    <lineage>
        <taxon>Eukaryota</taxon>
        <taxon>Fungi</taxon>
        <taxon>Dikarya</taxon>
        <taxon>Ascomycota</taxon>
        <taxon>Pezizomycotina</taxon>
        <taxon>Eurotiomycetes</taxon>
        <taxon>Chaetothyriomycetidae</taxon>
        <taxon>Chaetothyriales</taxon>
        <taxon>Herpotrichiellaceae</taxon>
        <taxon>Exophiala</taxon>
    </lineage>
</organism>
<dbReference type="Gene3D" id="3.40.630.30">
    <property type="match status" value="1"/>
</dbReference>
<evidence type="ECO:0000313" key="2">
    <source>
        <dbReference type="Proteomes" id="UP000288859"/>
    </source>
</evidence>
<name>A0A438MWA6_EXOME</name>
<dbReference type="EMBL" id="NAJM01000051">
    <property type="protein sequence ID" value="RVX67163.1"/>
    <property type="molecule type" value="Genomic_DNA"/>
</dbReference>
<dbReference type="OrthoDB" id="4105376at2759"/>
<dbReference type="VEuPathDB" id="FungiDB:PV10_03806"/>
<gene>
    <name evidence="1" type="ORF">B0A52_08597</name>
</gene>
<evidence type="ECO:0008006" key="3">
    <source>
        <dbReference type="Google" id="ProtNLM"/>
    </source>
</evidence>
<sequence>MATQFSLRVLTKRELLGDSVLEPLLVMINEVYKHDGDDGFLDRFSGVNDLTDSLGEFGICAVVQDMWNKQLPIAMVGAKPWPEKAHPTAFDSQLGCLHWQIGPAASQVSPEYRSKGFVEKCLVALQDRLLQMSSGKPISLWVSVAIELDRNIRYWKRRGFEQIGDARIVPIGQWHLSKSFNLVDMKKEVGLAA</sequence>
<accession>A0A438MWA6</accession>
<proteinExistence type="predicted"/>
<dbReference type="Proteomes" id="UP000288859">
    <property type="component" value="Unassembled WGS sequence"/>
</dbReference>